<dbReference type="Proteomes" id="UP001056201">
    <property type="component" value="Chromosome 2"/>
</dbReference>
<proteinExistence type="predicted"/>
<gene>
    <name evidence="2" type="ORF">MW290_29560</name>
</gene>
<evidence type="ECO:0000313" key="2">
    <source>
        <dbReference type="EMBL" id="URI11964.1"/>
    </source>
</evidence>
<feature type="region of interest" description="Disordered" evidence="1">
    <location>
        <begin position="340"/>
        <end position="363"/>
    </location>
</feature>
<reference evidence="2" key="1">
    <citation type="submission" date="2022-05" db="EMBL/GenBank/DDBJ databases">
        <title>An RpoN-dependent PEP-CTERM gene is involved in floc formation of an Aquincola tertiaricarbonis strain.</title>
        <authorList>
            <person name="Qiu D."/>
            <person name="Xia M."/>
        </authorList>
    </citation>
    <scope>NUCLEOTIDE SEQUENCE</scope>
    <source>
        <strain evidence="2">RN12</strain>
    </source>
</reference>
<name>A0ABY4SHH3_AQUTE</name>
<feature type="region of interest" description="Disordered" evidence="1">
    <location>
        <begin position="1"/>
        <end position="20"/>
    </location>
</feature>
<sequence length="450" mass="50247">MMRQPWTSTTSGGAEMGEASTVARATARPITSSPVCVVDCAMPLMVEFILHSQSGALNLPYAVRVNGQIQPAYKDKPKKLALRPSGSITVAARSGDEVALHLGSDASADWRLEPLYAVQVADKNVRVHIREKKGLHDDAALLVRAKSAPGHPQEEYEAAWTGNTWMQFSHRYTPEEVASRLPPGTHADVAAAVKRIYQVLLRNELRVDRADAPGQLQQVTLEFPESEAGNCRDNIKGFDLKRDGLTRVHPGGYAALINAALDNGVQRMRISSCWRPMLGSVAHRLGLGLDVTYIDDVHLNREELITGKAKSAGADANVSDEERRRYLAWMAAKEEVKVAKEERDRQQRVGGDQEQSSATDRLQAARAAERNSWMLWNRERDKNEPLKVRAFRQTLYRCACVRQLFDPWYIEVDTRDQIEPMPNEQIKGDAIQVSHAHHLHITVEDAKVFP</sequence>
<evidence type="ECO:0000256" key="1">
    <source>
        <dbReference type="SAM" id="MobiDB-lite"/>
    </source>
</evidence>
<feature type="compositionally biased region" description="Polar residues" evidence="1">
    <location>
        <begin position="1"/>
        <end position="12"/>
    </location>
</feature>
<keyword evidence="3" id="KW-1185">Reference proteome</keyword>
<dbReference type="EMBL" id="CP097636">
    <property type="protein sequence ID" value="URI11964.1"/>
    <property type="molecule type" value="Genomic_DNA"/>
</dbReference>
<organism evidence="2 3">
    <name type="scientific">Aquincola tertiaricarbonis</name>
    <dbReference type="NCBI Taxonomy" id="391953"/>
    <lineage>
        <taxon>Bacteria</taxon>
        <taxon>Pseudomonadati</taxon>
        <taxon>Pseudomonadota</taxon>
        <taxon>Betaproteobacteria</taxon>
        <taxon>Burkholderiales</taxon>
        <taxon>Sphaerotilaceae</taxon>
        <taxon>Aquincola</taxon>
    </lineage>
</organism>
<dbReference type="RefSeq" id="WP_250197922.1">
    <property type="nucleotide sequence ID" value="NZ_CP097636.1"/>
</dbReference>
<evidence type="ECO:0000313" key="3">
    <source>
        <dbReference type="Proteomes" id="UP001056201"/>
    </source>
</evidence>
<protein>
    <submittedName>
        <fullName evidence="2">Uncharacterized protein</fullName>
    </submittedName>
</protein>
<accession>A0ABY4SHH3</accession>